<proteinExistence type="predicted"/>
<name>A0A653LC48_AERVE</name>
<sequence>MARGIDDVDTVRLELFTHTGPESGGRGGGDGDTTLLFLFHPVHGGSAIVNFTDLVTYTGVKQYALGSSSLTGVNVSGDTDVTITLNGGCTSHCHPLTKALVPR</sequence>
<organism evidence="1 2">
    <name type="scientific">Aeromonas veronii</name>
    <dbReference type="NCBI Taxonomy" id="654"/>
    <lineage>
        <taxon>Bacteria</taxon>
        <taxon>Pseudomonadati</taxon>
        <taxon>Pseudomonadota</taxon>
        <taxon>Gammaproteobacteria</taxon>
        <taxon>Aeromonadales</taxon>
        <taxon>Aeromonadaceae</taxon>
        <taxon>Aeromonas</taxon>
    </lineage>
</organism>
<accession>A0A653LC48</accession>
<gene>
    <name evidence="1" type="ORF">AERO8C_70549</name>
</gene>
<reference evidence="1 2" key="1">
    <citation type="submission" date="2019-10" db="EMBL/GenBank/DDBJ databases">
        <authorList>
            <person name="Karimi E."/>
        </authorList>
    </citation>
    <scope>NUCLEOTIDE SEQUENCE [LARGE SCALE GENOMIC DNA]</scope>
    <source>
        <strain evidence="1">Aeromonas sp. 8C</strain>
    </source>
</reference>
<evidence type="ECO:0000313" key="1">
    <source>
        <dbReference type="EMBL" id="VXA88921.1"/>
    </source>
</evidence>
<evidence type="ECO:0000313" key="2">
    <source>
        <dbReference type="Proteomes" id="UP000439123"/>
    </source>
</evidence>
<dbReference type="AlphaFoldDB" id="A0A653LC48"/>
<dbReference type="EMBL" id="CABWLC010000020">
    <property type="protein sequence ID" value="VXA88921.1"/>
    <property type="molecule type" value="Genomic_DNA"/>
</dbReference>
<protein>
    <submittedName>
        <fullName evidence="1">Uncharacterized protein</fullName>
    </submittedName>
</protein>
<dbReference type="AntiFam" id="ANF00072">
    <property type="entry name" value="Shadow ORF (opposite TypA)"/>
</dbReference>
<dbReference type="Proteomes" id="UP000439123">
    <property type="component" value="Unassembled WGS sequence"/>
</dbReference>